<evidence type="ECO:0000256" key="1">
    <source>
        <dbReference type="ARBA" id="ARBA00022614"/>
    </source>
</evidence>
<protein>
    <submittedName>
        <fullName evidence="5">Protein phosphatase 1 regulatory subunit pprA-like isoform X2</fullName>
    </submittedName>
</protein>
<sequence length="471" mass="51765">MEAKCSVSPCAPRPRAWASGQAAATLSRFASGRSRSRPDTKGLAEKRGIGVATSRTAGVIDPHHLLVQAHEASFSKIYTLELHAEGIKKIENLEKFTRLRSLDLSCNCIKSIEGLEHLKDLRELKLYGNKITIIQNLSRLNELQILHLQHNQIIKIGTALEGKQKLKELRLDSNRLSQLSPKEVAQLSSLHTLDISHNQLTDITAVSVLPSLEELQACGNQLSDIPGLSCCEQLKVLDLSDNRITQAVHQISLPKHLNALNLSGNVLSSLESFGILSSLQDLDLSCNKIQTIGDISELFPLLETLNIANNLVSSWQDLKLLGNCMNLLELCVNGNPAITSNIEHSRYQQELTKILPHVEILDGVSVTSKQESAAINARPMTANSAMISQKLVGQMESLEGQMEATLGSLQQRFNEVRCLVVNSLPQVSPPRPTSGYTFRVEGGRTSACTNLALHWISHRCGQPYTSKTFVM</sequence>
<dbReference type="Proteomes" id="UP001318040">
    <property type="component" value="Chromosome 37"/>
</dbReference>
<feature type="region of interest" description="Disordered" evidence="3">
    <location>
        <begin position="28"/>
        <end position="47"/>
    </location>
</feature>
<feature type="compositionally biased region" description="Basic and acidic residues" evidence="3">
    <location>
        <begin position="36"/>
        <end position="47"/>
    </location>
</feature>
<dbReference type="PANTHER" id="PTHR46652">
    <property type="entry name" value="LEUCINE-RICH REPEAT AND IQ DOMAIN-CONTAINING PROTEIN 1-RELATED"/>
    <property type="match status" value="1"/>
</dbReference>
<dbReference type="SMART" id="SM00365">
    <property type="entry name" value="LRR_SD22"/>
    <property type="match status" value="8"/>
</dbReference>
<dbReference type="InterPro" id="IPR050836">
    <property type="entry name" value="SDS22/Internalin_LRR"/>
</dbReference>
<dbReference type="SMART" id="SM00368">
    <property type="entry name" value="LRR_RI"/>
    <property type="match status" value="3"/>
</dbReference>
<dbReference type="Pfam" id="PF14580">
    <property type="entry name" value="LRR_9"/>
    <property type="match status" value="1"/>
</dbReference>
<name>A0AAJ7TTW6_PETMA</name>
<dbReference type="InterPro" id="IPR001611">
    <property type="entry name" value="Leu-rich_rpt"/>
</dbReference>
<evidence type="ECO:0000313" key="4">
    <source>
        <dbReference type="Proteomes" id="UP001318040"/>
    </source>
</evidence>
<gene>
    <name evidence="5" type="primary">LOC116949585</name>
</gene>
<dbReference type="SMART" id="SM00369">
    <property type="entry name" value="LRR_TYP"/>
    <property type="match status" value="7"/>
</dbReference>
<organism evidence="4 5">
    <name type="scientific">Petromyzon marinus</name>
    <name type="common">Sea lamprey</name>
    <dbReference type="NCBI Taxonomy" id="7757"/>
    <lineage>
        <taxon>Eukaryota</taxon>
        <taxon>Metazoa</taxon>
        <taxon>Chordata</taxon>
        <taxon>Craniata</taxon>
        <taxon>Vertebrata</taxon>
        <taxon>Cyclostomata</taxon>
        <taxon>Hyperoartia</taxon>
        <taxon>Petromyzontiformes</taxon>
        <taxon>Petromyzontidae</taxon>
        <taxon>Petromyzon</taxon>
    </lineage>
</organism>
<dbReference type="InterPro" id="IPR032675">
    <property type="entry name" value="LRR_dom_sf"/>
</dbReference>
<dbReference type="InterPro" id="IPR003591">
    <property type="entry name" value="Leu-rich_rpt_typical-subtyp"/>
</dbReference>
<dbReference type="PRINTS" id="PR00019">
    <property type="entry name" value="LEURICHRPT"/>
</dbReference>
<keyword evidence="2" id="KW-0677">Repeat</keyword>
<evidence type="ECO:0000313" key="5">
    <source>
        <dbReference type="RefSeq" id="XP_032822930.1"/>
    </source>
</evidence>
<reference evidence="5" key="1">
    <citation type="submission" date="2025-08" db="UniProtKB">
        <authorList>
            <consortium name="RefSeq"/>
        </authorList>
    </citation>
    <scope>IDENTIFICATION</scope>
    <source>
        <tissue evidence="5">Sperm</tissue>
    </source>
</reference>
<dbReference type="RefSeq" id="XP_032822930.1">
    <property type="nucleotide sequence ID" value="XM_032967039.1"/>
</dbReference>
<dbReference type="Pfam" id="PF13516">
    <property type="entry name" value="LRR_6"/>
    <property type="match status" value="1"/>
</dbReference>
<proteinExistence type="predicted"/>
<dbReference type="PANTHER" id="PTHR46652:SF3">
    <property type="entry name" value="LEUCINE-RICH REPEAT-CONTAINING PROTEIN 9"/>
    <property type="match status" value="1"/>
</dbReference>
<dbReference type="SMART" id="SM00364">
    <property type="entry name" value="LRR_BAC"/>
    <property type="match status" value="4"/>
</dbReference>
<keyword evidence="4" id="KW-1185">Reference proteome</keyword>
<evidence type="ECO:0000256" key="2">
    <source>
        <dbReference type="ARBA" id="ARBA00022737"/>
    </source>
</evidence>
<dbReference type="Pfam" id="PF13855">
    <property type="entry name" value="LRR_8"/>
    <property type="match status" value="2"/>
</dbReference>
<evidence type="ECO:0000256" key="3">
    <source>
        <dbReference type="SAM" id="MobiDB-lite"/>
    </source>
</evidence>
<dbReference type="SUPFAM" id="SSF52058">
    <property type="entry name" value="L domain-like"/>
    <property type="match status" value="1"/>
</dbReference>
<dbReference type="Gene3D" id="3.80.10.10">
    <property type="entry name" value="Ribonuclease Inhibitor"/>
    <property type="match status" value="2"/>
</dbReference>
<accession>A0AAJ7TTW6</accession>
<keyword evidence="1" id="KW-0433">Leucine-rich repeat</keyword>
<dbReference type="AlphaFoldDB" id="A0AAJ7TTW6"/>
<dbReference type="PROSITE" id="PS51450">
    <property type="entry name" value="LRR"/>
    <property type="match status" value="7"/>
</dbReference>